<organism evidence="4 5">
    <name type="scientific">Nocardia puris</name>
    <dbReference type="NCBI Taxonomy" id="208602"/>
    <lineage>
        <taxon>Bacteria</taxon>
        <taxon>Bacillati</taxon>
        <taxon>Actinomycetota</taxon>
        <taxon>Actinomycetes</taxon>
        <taxon>Mycobacteriales</taxon>
        <taxon>Nocardiaceae</taxon>
        <taxon>Nocardia</taxon>
    </lineage>
</organism>
<dbReference type="AlphaFoldDB" id="A0A366D2Z8"/>
<reference evidence="4 5" key="1">
    <citation type="submission" date="2018-06" db="EMBL/GenBank/DDBJ databases">
        <title>Genomic Encyclopedia of Type Strains, Phase IV (KMG-IV): sequencing the most valuable type-strain genomes for metagenomic binning, comparative biology and taxonomic classification.</title>
        <authorList>
            <person name="Goeker M."/>
        </authorList>
    </citation>
    <scope>NUCLEOTIDE SEQUENCE [LARGE SCALE GENOMIC DNA]</scope>
    <source>
        <strain evidence="4 5">DSM 44599</strain>
    </source>
</reference>
<comment type="caution">
    <text evidence="4">The sequence shown here is derived from an EMBL/GenBank/DDBJ whole genome shotgun (WGS) entry which is preliminary data.</text>
</comment>
<evidence type="ECO:0000256" key="2">
    <source>
        <dbReference type="ARBA" id="ARBA00023002"/>
    </source>
</evidence>
<dbReference type="GO" id="GO:0004665">
    <property type="term" value="F:prephenate dehydrogenase (NADP+) activity"/>
    <property type="evidence" value="ECO:0007669"/>
    <property type="project" value="InterPro"/>
</dbReference>
<dbReference type="EMBL" id="QNRE01000017">
    <property type="protein sequence ID" value="RBO84306.1"/>
    <property type="molecule type" value="Genomic_DNA"/>
</dbReference>
<gene>
    <name evidence="4" type="ORF">DFR74_117128</name>
</gene>
<dbReference type="InterPro" id="IPR003099">
    <property type="entry name" value="Prephen_DH"/>
</dbReference>
<dbReference type="NCBIfam" id="NF005108">
    <property type="entry name" value="PRK06545.1-6"/>
    <property type="match status" value="1"/>
</dbReference>
<keyword evidence="2" id="KW-0560">Oxidoreductase</keyword>
<dbReference type="PANTHER" id="PTHR21363">
    <property type="entry name" value="PREPHENATE DEHYDROGENASE"/>
    <property type="match status" value="1"/>
</dbReference>
<evidence type="ECO:0000313" key="4">
    <source>
        <dbReference type="EMBL" id="RBO84306.1"/>
    </source>
</evidence>
<evidence type="ECO:0000313" key="5">
    <source>
        <dbReference type="Proteomes" id="UP000252586"/>
    </source>
</evidence>
<dbReference type="GO" id="GO:0006571">
    <property type="term" value="P:tyrosine biosynthetic process"/>
    <property type="evidence" value="ECO:0007669"/>
    <property type="project" value="InterPro"/>
</dbReference>
<name>A0A366D2Z8_9NOCA</name>
<dbReference type="Gene3D" id="3.40.50.720">
    <property type="entry name" value="NAD(P)-binding Rossmann-like Domain"/>
    <property type="match status" value="1"/>
</dbReference>
<dbReference type="Proteomes" id="UP000252586">
    <property type="component" value="Unassembled WGS sequence"/>
</dbReference>
<accession>A0A366D2Z8</accession>
<feature type="domain" description="Prephenate/arogenate dehydrogenase" evidence="3">
    <location>
        <begin position="1"/>
        <end position="283"/>
    </location>
</feature>
<dbReference type="Pfam" id="PF20463">
    <property type="entry name" value="PDH_C"/>
    <property type="match status" value="1"/>
</dbReference>
<dbReference type="SUPFAM" id="SSF48179">
    <property type="entry name" value="6-phosphogluconate dehydrogenase C-terminal domain-like"/>
    <property type="match status" value="1"/>
</dbReference>
<dbReference type="Pfam" id="PF02153">
    <property type="entry name" value="PDH_N"/>
    <property type="match status" value="1"/>
</dbReference>
<evidence type="ECO:0000259" key="3">
    <source>
        <dbReference type="PROSITE" id="PS51176"/>
    </source>
</evidence>
<dbReference type="Gene3D" id="1.10.3660.10">
    <property type="entry name" value="6-phosphogluconate dehydrogenase C-terminal like domain"/>
    <property type="match status" value="1"/>
</dbReference>
<dbReference type="STRING" id="1210090.GCA_001613185_02400"/>
<dbReference type="InterPro" id="IPR008927">
    <property type="entry name" value="6-PGluconate_DH-like_C_sf"/>
</dbReference>
<dbReference type="GO" id="GO:0008977">
    <property type="term" value="F:prephenate dehydrogenase (NAD+) activity"/>
    <property type="evidence" value="ECO:0007669"/>
    <property type="project" value="InterPro"/>
</dbReference>
<dbReference type="PANTHER" id="PTHR21363:SF0">
    <property type="entry name" value="PREPHENATE DEHYDROGENASE [NADP(+)]"/>
    <property type="match status" value="1"/>
</dbReference>
<dbReference type="InterPro" id="IPR050812">
    <property type="entry name" value="Preph/Arog_dehydrog"/>
</dbReference>
<dbReference type="InterPro" id="IPR046826">
    <property type="entry name" value="PDH_N"/>
</dbReference>
<keyword evidence="5" id="KW-1185">Reference proteome</keyword>
<dbReference type="SUPFAM" id="SSF51735">
    <property type="entry name" value="NAD(P)-binding Rossmann-fold domains"/>
    <property type="match status" value="1"/>
</dbReference>
<dbReference type="PROSITE" id="PS51176">
    <property type="entry name" value="PDH_ADH"/>
    <property type="match status" value="1"/>
</dbReference>
<dbReference type="InterPro" id="IPR036291">
    <property type="entry name" value="NAD(P)-bd_dom_sf"/>
</dbReference>
<comment type="similarity">
    <text evidence="1">Belongs to the prephenate/arogenate dehydrogenase family.</text>
</comment>
<proteinExistence type="inferred from homology"/>
<protein>
    <submittedName>
        <fullName evidence="4">Prephenate dehydrogenase</fullName>
    </submittedName>
</protein>
<dbReference type="InterPro" id="IPR046825">
    <property type="entry name" value="PDH_C"/>
</dbReference>
<sequence length="309" mass="31803">MCVLGTGLIGGSLLRAAVAAGYPAFGYNRSRPGAEAARADGFDVDTDLPAVLGRAAEADALLVVAVPMPAVAHILSSIATFAPGCALTDVVSVKAPVADAVREHGLAARYVGGHPMAGTSESGWQATDAELFRGAVWAVGVDEGTHADPWRRVTRLALDCGSVVVPVVAAEHDRAVARISHLPHVLAEALAASGAAGGPLALGLAAGSFRDGTRVAATAPDLVRAICEPNAGALLEVLDETLDALTAARASLTERGSLADLVQAGHDGRLEYETVDRWEITDVRIGDHDWLERLRAAGQRGGVITKPLD</sequence>
<evidence type="ECO:0000256" key="1">
    <source>
        <dbReference type="ARBA" id="ARBA00007964"/>
    </source>
</evidence>
<dbReference type="GO" id="GO:0070403">
    <property type="term" value="F:NAD+ binding"/>
    <property type="evidence" value="ECO:0007669"/>
    <property type="project" value="InterPro"/>
</dbReference>